<evidence type="ECO:0000313" key="4">
    <source>
        <dbReference type="Proteomes" id="UP000437862"/>
    </source>
</evidence>
<dbReference type="Proteomes" id="UP000437862">
    <property type="component" value="Chromosome"/>
</dbReference>
<dbReference type="RefSeq" id="WP_145876133.1">
    <property type="nucleotide sequence ID" value="NZ_CP046904.1"/>
</dbReference>
<sequence length="88" mass="9384">MGASIKAAPASRHNPEQVELKRIAGWSLTSRAVRAAVLLMAGLSRDRAGDTLDTFSNAERAAIRRAASMLEWDAHAIAMFANTGPAVH</sequence>
<accession>A0A562PQB0</accession>
<organism evidence="2 3">
    <name type="scientific">Pseudoduganella flava</name>
    <dbReference type="NCBI Taxonomy" id="871742"/>
    <lineage>
        <taxon>Bacteria</taxon>
        <taxon>Pseudomonadati</taxon>
        <taxon>Pseudomonadota</taxon>
        <taxon>Betaproteobacteria</taxon>
        <taxon>Burkholderiales</taxon>
        <taxon>Oxalobacteraceae</taxon>
        <taxon>Telluria group</taxon>
        <taxon>Pseudoduganella</taxon>
    </lineage>
</organism>
<dbReference type="Proteomes" id="UP000315112">
    <property type="component" value="Unassembled WGS sequence"/>
</dbReference>
<reference evidence="1 4" key="3">
    <citation type="submission" date="2019-12" db="EMBL/GenBank/DDBJ databases">
        <title>Draft Genome Sequences of Six Type Strains of the Genus Massilia.</title>
        <authorList>
            <person name="Miess H."/>
            <person name="Frediansyah A."/>
            <person name="Goeker M."/>
            <person name="Gross H."/>
        </authorList>
    </citation>
    <scope>NUCLEOTIDE SEQUENCE [LARGE SCALE GENOMIC DNA]</scope>
    <source>
        <strain evidence="1 4">DSM 26639</strain>
    </source>
</reference>
<dbReference type="EMBL" id="VLKW01000005">
    <property type="protein sequence ID" value="TWI46568.1"/>
    <property type="molecule type" value="Genomic_DNA"/>
</dbReference>
<evidence type="ECO:0000313" key="1">
    <source>
        <dbReference type="EMBL" id="QGZ37759.1"/>
    </source>
</evidence>
<protein>
    <submittedName>
        <fullName evidence="2">Uncharacterized protein</fullName>
    </submittedName>
</protein>
<evidence type="ECO:0000313" key="3">
    <source>
        <dbReference type="Proteomes" id="UP000315112"/>
    </source>
</evidence>
<proteinExistence type="predicted"/>
<evidence type="ECO:0000313" key="2">
    <source>
        <dbReference type="EMBL" id="TWI46568.1"/>
    </source>
</evidence>
<dbReference type="AlphaFoldDB" id="A0A562PQB0"/>
<name>A0A562PQB0_9BURK</name>
<gene>
    <name evidence="1" type="ORF">GO485_00935</name>
    <name evidence="2" type="ORF">IP92_02927</name>
</gene>
<reference evidence="2" key="2">
    <citation type="submission" date="2019-07" db="EMBL/GenBank/DDBJ databases">
        <authorList>
            <person name="Whitman W."/>
            <person name="Huntemann M."/>
            <person name="Clum A."/>
            <person name="Pillay M."/>
            <person name="Palaniappan K."/>
            <person name="Varghese N."/>
            <person name="Mikhailova N."/>
            <person name="Stamatis D."/>
            <person name="Reddy T."/>
            <person name="Daum C."/>
            <person name="Shapiro N."/>
            <person name="Ivanova N."/>
            <person name="Kyrpides N."/>
            <person name="Woyke T."/>
        </authorList>
    </citation>
    <scope>NUCLEOTIDE SEQUENCE</scope>
    <source>
        <strain evidence="2">CGMCC 1.10685</strain>
    </source>
</reference>
<dbReference type="EMBL" id="CP046904">
    <property type="protein sequence ID" value="QGZ37759.1"/>
    <property type="molecule type" value="Genomic_DNA"/>
</dbReference>
<reference evidence="2 3" key="1">
    <citation type="journal article" date="2015" name="Stand. Genomic Sci.">
        <title>Genomic Encyclopedia of Bacterial and Archaeal Type Strains, Phase III: the genomes of soil and plant-associated and newly described type strains.</title>
        <authorList>
            <person name="Whitman W.B."/>
            <person name="Woyke T."/>
            <person name="Klenk H.P."/>
            <person name="Zhou Y."/>
            <person name="Lilburn T.G."/>
            <person name="Beck B.J."/>
            <person name="De Vos P."/>
            <person name="Vandamme P."/>
            <person name="Eisen J.A."/>
            <person name="Garrity G."/>
            <person name="Hugenholtz P."/>
            <person name="Kyrpides N.C."/>
        </authorList>
    </citation>
    <scope>NUCLEOTIDE SEQUENCE [LARGE SCALE GENOMIC DNA]</scope>
    <source>
        <strain evidence="2 3">CGMCC 1.10685</strain>
    </source>
</reference>
<keyword evidence="4" id="KW-1185">Reference proteome</keyword>